<organism evidence="3 4">
    <name type="scientific">Takifugu rubripes</name>
    <name type="common">Japanese pufferfish</name>
    <name type="synonym">Fugu rubripes</name>
    <dbReference type="NCBI Taxonomy" id="31033"/>
    <lineage>
        <taxon>Eukaryota</taxon>
        <taxon>Metazoa</taxon>
        <taxon>Chordata</taxon>
        <taxon>Craniata</taxon>
        <taxon>Vertebrata</taxon>
        <taxon>Euteleostomi</taxon>
        <taxon>Actinopterygii</taxon>
        <taxon>Neopterygii</taxon>
        <taxon>Teleostei</taxon>
        <taxon>Neoteleostei</taxon>
        <taxon>Acanthomorphata</taxon>
        <taxon>Eupercaria</taxon>
        <taxon>Tetraodontiformes</taxon>
        <taxon>Tetradontoidea</taxon>
        <taxon>Tetraodontidae</taxon>
        <taxon>Takifugu</taxon>
    </lineage>
</organism>
<accession>H2SHB9</accession>
<reference evidence="3" key="3">
    <citation type="submission" date="2025-09" db="UniProtKB">
        <authorList>
            <consortium name="Ensembl"/>
        </authorList>
    </citation>
    <scope>IDENTIFICATION</scope>
</reference>
<dbReference type="SMART" id="SM01017">
    <property type="entry name" value="Arrestin_C"/>
    <property type="match status" value="1"/>
</dbReference>
<evidence type="ECO:0000313" key="4">
    <source>
        <dbReference type="Proteomes" id="UP000005226"/>
    </source>
</evidence>
<dbReference type="InterPro" id="IPR011021">
    <property type="entry name" value="Arrestin-like_N"/>
</dbReference>
<dbReference type="GeneTree" id="ENSGT00940000164012"/>
<keyword evidence="4" id="KW-1185">Reference proteome</keyword>
<proteinExistence type="inferred from homology"/>
<dbReference type="AlphaFoldDB" id="H2SHB9"/>
<evidence type="ECO:0000313" key="3">
    <source>
        <dbReference type="Ensembl" id="ENSTRUP00000011801.3"/>
    </source>
</evidence>
<name>H2SHB9_TAKRU</name>
<dbReference type="Pfam" id="PF00339">
    <property type="entry name" value="Arrestin_N"/>
    <property type="match status" value="1"/>
</dbReference>
<dbReference type="SUPFAM" id="SSF81296">
    <property type="entry name" value="E set domains"/>
    <property type="match status" value="2"/>
</dbReference>
<dbReference type="Proteomes" id="UP000005226">
    <property type="component" value="Chromosome 21"/>
</dbReference>
<reference evidence="3" key="2">
    <citation type="submission" date="2025-08" db="UniProtKB">
        <authorList>
            <consortium name="Ensembl"/>
        </authorList>
    </citation>
    <scope>IDENTIFICATION</scope>
</reference>
<dbReference type="InterPro" id="IPR011022">
    <property type="entry name" value="Arrestin_C-like"/>
</dbReference>
<dbReference type="Ensembl" id="ENSTRUT00000011861.3">
    <property type="protein sequence ID" value="ENSTRUP00000011801.3"/>
    <property type="gene ID" value="ENSTRUG00000025450.2"/>
</dbReference>
<dbReference type="InterPro" id="IPR014756">
    <property type="entry name" value="Ig_E-set"/>
</dbReference>
<dbReference type="InterPro" id="IPR014752">
    <property type="entry name" value="Arrestin-like_C"/>
</dbReference>
<protein>
    <recommendedName>
        <fullName evidence="2">Arrestin C-terminal-like domain-containing protein</fullName>
    </recommendedName>
</protein>
<gene>
    <name evidence="3" type="primary">LOC101062130</name>
</gene>
<dbReference type="Pfam" id="PF02752">
    <property type="entry name" value="Arrestin_C"/>
    <property type="match status" value="1"/>
</dbReference>
<evidence type="ECO:0000256" key="1">
    <source>
        <dbReference type="ARBA" id="ARBA00005298"/>
    </source>
</evidence>
<dbReference type="Gene3D" id="2.60.40.640">
    <property type="match status" value="2"/>
</dbReference>
<comment type="similarity">
    <text evidence="1">Belongs to the arrestin family.</text>
</comment>
<reference evidence="3 4" key="1">
    <citation type="journal article" date="2011" name="Genome Biol. Evol.">
        <title>Integration of the genetic map and genome assembly of fugu facilitates insights into distinct features of genome evolution in teleosts and mammals.</title>
        <authorList>
            <person name="Kai W."/>
            <person name="Kikuchi K."/>
            <person name="Tohari S."/>
            <person name="Chew A.K."/>
            <person name="Tay A."/>
            <person name="Fujiwara A."/>
            <person name="Hosoya S."/>
            <person name="Suetake H."/>
            <person name="Naruse K."/>
            <person name="Brenner S."/>
            <person name="Suzuki Y."/>
            <person name="Venkatesh B."/>
        </authorList>
    </citation>
    <scope>NUCLEOTIDE SEQUENCE [LARGE SCALE GENOMIC DNA]</scope>
</reference>
<dbReference type="GO" id="GO:0015031">
    <property type="term" value="P:protein transport"/>
    <property type="evidence" value="ECO:0007669"/>
    <property type="project" value="TreeGrafter"/>
</dbReference>
<dbReference type="GO" id="GO:0005886">
    <property type="term" value="C:plasma membrane"/>
    <property type="evidence" value="ECO:0007669"/>
    <property type="project" value="TreeGrafter"/>
</dbReference>
<dbReference type="GO" id="GO:0005737">
    <property type="term" value="C:cytoplasm"/>
    <property type="evidence" value="ECO:0007669"/>
    <property type="project" value="TreeGrafter"/>
</dbReference>
<dbReference type="STRING" id="31033.ENSTRUP00000077764"/>
<feature type="domain" description="Arrestin C-terminal-like" evidence="2">
    <location>
        <begin position="163"/>
        <end position="284"/>
    </location>
</feature>
<dbReference type="InterPro" id="IPR050357">
    <property type="entry name" value="Arrestin_domain-protein"/>
</dbReference>
<sequence>MSLPYFHLVYNVPNSEETFSEGDTVGGAVSFVVTKESKVKSILVKLKGEASVSWEEGMGDDATTYSDRRRYFKVKNYLVTQDEGEVMFVVVSPGSTLRPGLHNFNFTLAIPQGNFPSSFNGQNGKIIYTLEAKISRSWRMPSQIQRELKFLSRPPANRVQMLVFKSYTYSIEMNLLGETAAVVVNISNQSSTKMRPKVKLQECVEYRARSRTTTSSRNWGKLVGETVKGNSEGIFHFQVKIPDEIIPSILNCEIISVDYNLKVYLDISFARDPEVQLPLMIIPSTLAYLYSAAAGGAPTCSDFPPSEPSSFYGPPAPYNTQDLNTWGFQDQLPPTVAPSSEHPLFPDEGPPSYQSLWPPYNTCDALGQTKKITSNKNTSF</sequence>
<dbReference type="PANTHER" id="PTHR11188">
    <property type="entry name" value="ARRESTIN DOMAIN CONTAINING PROTEIN"/>
    <property type="match status" value="1"/>
</dbReference>
<dbReference type="PANTHER" id="PTHR11188:SF135">
    <property type="entry name" value="ARRESTIN DOMAIN CONTAINING 3-LIKE-RELATED"/>
    <property type="match status" value="1"/>
</dbReference>
<dbReference type="GO" id="GO:0007399">
    <property type="term" value="P:nervous system development"/>
    <property type="evidence" value="ECO:0007669"/>
    <property type="project" value="UniProtKB-ARBA"/>
</dbReference>
<evidence type="ECO:0000259" key="2">
    <source>
        <dbReference type="SMART" id="SM01017"/>
    </source>
</evidence>